<proteinExistence type="predicted"/>
<comment type="caution">
    <text evidence="3">The sequence shown here is derived from an EMBL/GenBank/DDBJ whole genome shotgun (WGS) entry which is preliminary data.</text>
</comment>
<evidence type="ECO:0000313" key="3">
    <source>
        <dbReference type="EMBL" id="KAK2608869.1"/>
    </source>
</evidence>
<feature type="transmembrane region" description="Helical" evidence="2">
    <location>
        <begin position="192"/>
        <end position="214"/>
    </location>
</feature>
<dbReference type="AlphaFoldDB" id="A0AAJ0G175"/>
<feature type="transmembrane region" description="Helical" evidence="2">
    <location>
        <begin position="55"/>
        <end position="76"/>
    </location>
</feature>
<keyword evidence="2" id="KW-0812">Transmembrane</keyword>
<sequence>MAALATSPNAERPPALPPRPARVDDRLLEDTEIYDDATHGRQTLPATSLHRSTGIVYLALGYAALAITAWTITFIASRRPIGGHSYTFDRQWSEDHNEGSIKPAAEDAFTFTSGEEYVKAARVLQAIVSVLAIPLTSAVCSQAAVVYLQRAGQNEPGPTLRQTMVLADKSWTEPLIVLKLLFSRDWTRRGSLFFYVAAFLTVLGAATAPLQAILVSYKTIQTPAVSDSITAADMIEAVDTLKTNDEYLIALTRNKLASTKREDPQFRLWSKNDGCEERKCSGVDEKIRNSLYELAYLHDPYWAQPPSSFHTGAVKQFAPRLNSTSTYDIIAPDSMPQGCRANTDSFFVNYVSEGYNATICMPNNRRPWRSQRMRQDFTEELYLQATFLGPYAKLIDDGRPVNAAKITMKTTAGYFELPNYMNNRKAGPLIPGDPGSECNATASCYWQWQFVDLEASRRDKNAQNLAETQRGPLATLARALFGNGSIFDDKLDGVDPVTVIDSHAGSCAQMLPLVGILDSMSDNSPCLNATIWSGDRVGARAAYLSHFFNNNAADGIVSIAFEAAAFITIDVMMSLAHHSNLIIQKLSGPGVLVPTMSYASAIVISSLLGIFLTSLVAMSLFSAWTPRWTTRLDSFAMIRIGAARPECFPLRVTYKVDRIQTLDNIPGWVGDGTSSHDTEVLKHEPLSELGLGAQMPLSKRAKYHCYEDDDEEFYESILRQQK</sequence>
<evidence type="ECO:0000256" key="1">
    <source>
        <dbReference type="SAM" id="MobiDB-lite"/>
    </source>
</evidence>
<dbReference type="Proteomes" id="UP001251528">
    <property type="component" value="Unassembled WGS sequence"/>
</dbReference>
<accession>A0AAJ0G175</accession>
<evidence type="ECO:0000256" key="2">
    <source>
        <dbReference type="SAM" id="Phobius"/>
    </source>
</evidence>
<keyword evidence="4" id="KW-1185">Reference proteome</keyword>
<gene>
    <name evidence="3" type="ORF">QQS21_002582</name>
</gene>
<organism evidence="3 4">
    <name type="scientific">Conoideocrella luteorostrata</name>
    <dbReference type="NCBI Taxonomy" id="1105319"/>
    <lineage>
        <taxon>Eukaryota</taxon>
        <taxon>Fungi</taxon>
        <taxon>Dikarya</taxon>
        <taxon>Ascomycota</taxon>
        <taxon>Pezizomycotina</taxon>
        <taxon>Sordariomycetes</taxon>
        <taxon>Hypocreomycetidae</taxon>
        <taxon>Hypocreales</taxon>
        <taxon>Clavicipitaceae</taxon>
        <taxon>Conoideocrella</taxon>
    </lineage>
</organism>
<protein>
    <submittedName>
        <fullName evidence="3">Uncharacterized protein</fullName>
    </submittedName>
</protein>
<dbReference type="EMBL" id="JASWJB010000031">
    <property type="protein sequence ID" value="KAK2608869.1"/>
    <property type="molecule type" value="Genomic_DNA"/>
</dbReference>
<keyword evidence="2" id="KW-1133">Transmembrane helix</keyword>
<keyword evidence="2" id="KW-0472">Membrane</keyword>
<name>A0AAJ0G175_9HYPO</name>
<feature type="transmembrane region" description="Helical" evidence="2">
    <location>
        <begin position="598"/>
        <end position="621"/>
    </location>
</feature>
<evidence type="ECO:0000313" key="4">
    <source>
        <dbReference type="Proteomes" id="UP001251528"/>
    </source>
</evidence>
<reference evidence="3" key="1">
    <citation type="submission" date="2023-06" db="EMBL/GenBank/DDBJ databases">
        <title>Conoideocrella luteorostrata (Hypocreales: Clavicipitaceae), a potential biocontrol fungus for elongate hemlock scale in United States Christmas tree production areas.</title>
        <authorList>
            <person name="Barrett H."/>
            <person name="Lovett B."/>
            <person name="Macias A.M."/>
            <person name="Stajich J.E."/>
            <person name="Kasson M.T."/>
        </authorList>
    </citation>
    <scope>NUCLEOTIDE SEQUENCE</scope>
    <source>
        <strain evidence="3">ARSEF 14590</strain>
    </source>
</reference>
<feature type="region of interest" description="Disordered" evidence="1">
    <location>
        <begin position="1"/>
        <end position="24"/>
    </location>
</feature>